<name>A0ABP8JEN9_9BACT</name>
<evidence type="ECO:0000259" key="1">
    <source>
        <dbReference type="Pfam" id="PF00675"/>
    </source>
</evidence>
<proteinExistence type="predicted"/>
<dbReference type="RefSeq" id="WP_345226787.1">
    <property type="nucleotide sequence ID" value="NZ_BAABHA010000014.1"/>
</dbReference>
<evidence type="ECO:0000259" key="2">
    <source>
        <dbReference type="Pfam" id="PF05193"/>
    </source>
</evidence>
<dbReference type="PANTHER" id="PTHR11851">
    <property type="entry name" value="METALLOPROTEASE"/>
    <property type="match status" value="1"/>
</dbReference>
<dbReference type="InterPro" id="IPR007863">
    <property type="entry name" value="Peptidase_M16_C"/>
</dbReference>
<comment type="caution">
    <text evidence="3">The sequence shown here is derived from an EMBL/GenBank/DDBJ whole genome shotgun (WGS) entry which is preliminary data.</text>
</comment>
<dbReference type="InterPro" id="IPR011765">
    <property type="entry name" value="Pept_M16_N"/>
</dbReference>
<dbReference type="Pfam" id="PF00675">
    <property type="entry name" value="Peptidase_M16"/>
    <property type="match status" value="1"/>
</dbReference>
<gene>
    <name evidence="3" type="ORF">GCM10023186_37140</name>
</gene>
<evidence type="ECO:0000313" key="3">
    <source>
        <dbReference type="EMBL" id="GAA4389660.1"/>
    </source>
</evidence>
<evidence type="ECO:0000313" key="4">
    <source>
        <dbReference type="Proteomes" id="UP001500454"/>
    </source>
</evidence>
<dbReference type="InterPro" id="IPR050361">
    <property type="entry name" value="MPP/UQCRC_Complex"/>
</dbReference>
<reference evidence="4" key="1">
    <citation type="journal article" date="2019" name="Int. J. Syst. Evol. Microbiol.">
        <title>The Global Catalogue of Microorganisms (GCM) 10K type strain sequencing project: providing services to taxonomists for standard genome sequencing and annotation.</title>
        <authorList>
            <consortium name="The Broad Institute Genomics Platform"/>
            <consortium name="The Broad Institute Genome Sequencing Center for Infectious Disease"/>
            <person name="Wu L."/>
            <person name="Ma J."/>
        </authorList>
    </citation>
    <scope>NUCLEOTIDE SEQUENCE [LARGE SCALE GENOMIC DNA]</scope>
    <source>
        <strain evidence="4">JCM 17924</strain>
    </source>
</reference>
<keyword evidence="4" id="KW-1185">Reference proteome</keyword>
<feature type="domain" description="Peptidase M16 N-terminal" evidence="1">
    <location>
        <begin position="35"/>
        <end position="165"/>
    </location>
</feature>
<sequence length="426" mass="47323">MLNRLTAPPYQPIQQIILPAAEVTRFSNGARLHVLKNTAQPVVRLQLVFPAGRWYDPTPGISLLTARTLLDGTVSRSTRQIADEVAFYGAALDCEQGFDRSTLTLYCLTKHLTKLLPLVQDVVLNASFPSADLEQMKARTIQNIRVERQKTSYLASERLSRNLFGSHHPYGIPFNESSFSSLSTESVQVFHRKHYSLTQAEIFVCGDIDNTHVAQITDFFGTLGAPTSIEPPQPTPLAPQSSPTDYVAVKESLQATLRLGRLWPEPSHPDSHALQLLTKVLGGYFGSRLMKNIREDKGLTYGIYASIAQREQASHIIIGSDVNAANAQTAINEINVELNRLQQELIPHDELVTVKNYITGKFLNELGTVFEQCDKYKTLLMLGLPLNHYSQYLETVNAATSDDLLTLAQQYLSPSDFLEVVAGPTK</sequence>
<dbReference type="Proteomes" id="UP001500454">
    <property type="component" value="Unassembled WGS sequence"/>
</dbReference>
<dbReference type="SUPFAM" id="SSF63411">
    <property type="entry name" value="LuxS/MPP-like metallohydrolase"/>
    <property type="match status" value="2"/>
</dbReference>
<organism evidence="3 4">
    <name type="scientific">Hymenobacter koreensis</name>
    <dbReference type="NCBI Taxonomy" id="1084523"/>
    <lineage>
        <taxon>Bacteria</taxon>
        <taxon>Pseudomonadati</taxon>
        <taxon>Bacteroidota</taxon>
        <taxon>Cytophagia</taxon>
        <taxon>Cytophagales</taxon>
        <taxon>Hymenobacteraceae</taxon>
        <taxon>Hymenobacter</taxon>
    </lineage>
</organism>
<dbReference type="PANTHER" id="PTHR11851:SF224">
    <property type="entry name" value="PROCESSING PROTEASE"/>
    <property type="match status" value="1"/>
</dbReference>
<dbReference type="Gene3D" id="3.30.830.10">
    <property type="entry name" value="Metalloenzyme, LuxS/M16 peptidase-like"/>
    <property type="match status" value="2"/>
</dbReference>
<feature type="domain" description="Peptidase M16 C-terminal" evidence="2">
    <location>
        <begin position="182"/>
        <end position="356"/>
    </location>
</feature>
<accession>A0ABP8JEN9</accession>
<protein>
    <submittedName>
        <fullName evidence="3">Pitrilysin family protein</fullName>
    </submittedName>
</protein>
<dbReference type="Pfam" id="PF05193">
    <property type="entry name" value="Peptidase_M16_C"/>
    <property type="match status" value="1"/>
</dbReference>
<dbReference type="InterPro" id="IPR011249">
    <property type="entry name" value="Metalloenz_LuxS/M16"/>
</dbReference>
<dbReference type="EMBL" id="BAABHA010000014">
    <property type="protein sequence ID" value="GAA4389660.1"/>
    <property type="molecule type" value="Genomic_DNA"/>
</dbReference>